<feature type="region of interest" description="Disordered" evidence="1">
    <location>
        <begin position="138"/>
        <end position="177"/>
    </location>
</feature>
<feature type="compositionally biased region" description="Basic residues" evidence="1">
    <location>
        <begin position="164"/>
        <end position="177"/>
    </location>
</feature>
<dbReference type="EMBL" id="BMQB01000004">
    <property type="protein sequence ID" value="GGJ92068.1"/>
    <property type="molecule type" value="Genomic_DNA"/>
</dbReference>
<organism evidence="2 3">
    <name type="scientific">Pilimelia anulata</name>
    <dbReference type="NCBI Taxonomy" id="53371"/>
    <lineage>
        <taxon>Bacteria</taxon>
        <taxon>Bacillati</taxon>
        <taxon>Actinomycetota</taxon>
        <taxon>Actinomycetes</taxon>
        <taxon>Micromonosporales</taxon>
        <taxon>Micromonosporaceae</taxon>
        <taxon>Pilimelia</taxon>
    </lineage>
</organism>
<protein>
    <submittedName>
        <fullName evidence="2">Uncharacterized protein</fullName>
    </submittedName>
</protein>
<reference evidence="2" key="1">
    <citation type="journal article" date="2014" name="Int. J. Syst. Evol. Microbiol.">
        <title>Complete genome sequence of Corynebacterium casei LMG S-19264T (=DSM 44701T), isolated from a smear-ripened cheese.</title>
        <authorList>
            <consortium name="US DOE Joint Genome Institute (JGI-PGF)"/>
            <person name="Walter F."/>
            <person name="Albersmeier A."/>
            <person name="Kalinowski J."/>
            <person name="Ruckert C."/>
        </authorList>
    </citation>
    <scope>NUCLEOTIDE SEQUENCE</scope>
    <source>
        <strain evidence="2">JCM 3090</strain>
    </source>
</reference>
<dbReference type="AlphaFoldDB" id="A0A8J3FCK9"/>
<evidence type="ECO:0000313" key="2">
    <source>
        <dbReference type="EMBL" id="GGJ92068.1"/>
    </source>
</evidence>
<proteinExistence type="predicted"/>
<gene>
    <name evidence="2" type="ORF">GCM10010123_22330</name>
</gene>
<comment type="caution">
    <text evidence="2">The sequence shown here is derived from an EMBL/GenBank/DDBJ whole genome shotgun (WGS) entry which is preliminary data.</text>
</comment>
<accession>A0A8J3FCK9</accession>
<evidence type="ECO:0000256" key="1">
    <source>
        <dbReference type="SAM" id="MobiDB-lite"/>
    </source>
</evidence>
<dbReference type="RefSeq" id="WP_189170022.1">
    <property type="nucleotide sequence ID" value="NZ_BMQB01000004.1"/>
</dbReference>
<evidence type="ECO:0000313" key="3">
    <source>
        <dbReference type="Proteomes" id="UP000649739"/>
    </source>
</evidence>
<reference evidence="2" key="2">
    <citation type="submission" date="2020-09" db="EMBL/GenBank/DDBJ databases">
        <authorList>
            <person name="Sun Q."/>
            <person name="Ohkuma M."/>
        </authorList>
    </citation>
    <scope>NUCLEOTIDE SEQUENCE</scope>
    <source>
        <strain evidence="2">JCM 3090</strain>
    </source>
</reference>
<keyword evidence="3" id="KW-1185">Reference proteome</keyword>
<feature type="compositionally biased region" description="Low complexity" evidence="1">
    <location>
        <begin position="149"/>
        <end position="163"/>
    </location>
</feature>
<name>A0A8J3FCK9_9ACTN</name>
<dbReference type="Proteomes" id="UP000649739">
    <property type="component" value="Unassembled WGS sequence"/>
</dbReference>
<sequence>MTDPARTPPPADGADDPLVAEAMKRAAIAWLAVGDRPPVGVWCLAADGVLYVVAGPGEQDVPGLADAAAPGGPPVAVTLRGDHGGRIVTFPAAVGRVDPAAPEWPDVAGQLAAKRLNAPGPTADLVARWAAECAVVRLAPGGPPRPRPGDAGAAPPRETPAARPARKPFRLHRVRRR</sequence>